<name>B0MSY8_9BACT</name>
<comment type="caution">
    <text evidence="2">The sequence shown here is derived from an EMBL/GenBank/DDBJ whole genome shotgun (WGS) entry which is preliminary data.</text>
</comment>
<dbReference type="RefSeq" id="WP_004329084.1">
    <property type="nucleotide sequence ID" value="NZ_DS499579.1"/>
</dbReference>
<dbReference type="InterPro" id="IPR003741">
    <property type="entry name" value="LUD_dom"/>
</dbReference>
<dbReference type="EMBL" id="ABFK02000016">
    <property type="protein sequence ID" value="EDS04379.1"/>
    <property type="molecule type" value="Genomic_DNA"/>
</dbReference>
<sequence length="209" mass="23642">MNETLERCRRNLVRRGFEARIAATTEEARQILWEEIRAAAPETICFGDSMTMKATGIVDDLHRDGHYRLFDGFDPAMPRPQKLEIRRQGLLADLFITGINAVTEDGALLWLDMIGNRIAPIAFGPRKVLLVVGRNKITPTREAAEERIRTIAAPQNIARHPGFRTPCAVTGVCADCYSEDRICNTHLRMERCFPRKRITVVLIDEDLGL</sequence>
<gene>
    <name evidence="2" type="ORF">ALIPUT_00250</name>
</gene>
<dbReference type="AlphaFoldDB" id="B0MSY8"/>
<dbReference type="OrthoDB" id="9809147at2"/>
<dbReference type="eggNOG" id="COG1139">
    <property type="taxonomic scope" value="Bacteria"/>
</dbReference>
<organism evidence="2 3">
    <name type="scientific">Alistipes putredinis DSM 17216</name>
    <dbReference type="NCBI Taxonomy" id="445970"/>
    <lineage>
        <taxon>Bacteria</taxon>
        <taxon>Pseudomonadati</taxon>
        <taxon>Bacteroidota</taxon>
        <taxon>Bacteroidia</taxon>
        <taxon>Bacteroidales</taxon>
        <taxon>Rikenellaceae</taxon>
        <taxon>Alistipes</taxon>
    </lineage>
</organism>
<dbReference type="GeneID" id="73803334"/>
<protein>
    <recommendedName>
        <fullName evidence="1">LUD domain-containing protein</fullName>
    </recommendedName>
</protein>
<evidence type="ECO:0000313" key="3">
    <source>
        <dbReference type="Proteomes" id="UP000005819"/>
    </source>
</evidence>
<proteinExistence type="predicted"/>
<evidence type="ECO:0000313" key="2">
    <source>
        <dbReference type="EMBL" id="EDS04379.1"/>
    </source>
</evidence>
<accession>B0MSY8</accession>
<keyword evidence="3" id="KW-1185">Reference proteome</keyword>
<evidence type="ECO:0000259" key="1">
    <source>
        <dbReference type="Pfam" id="PF02589"/>
    </source>
</evidence>
<dbReference type="Pfam" id="PF02589">
    <property type="entry name" value="LUD_dom"/>
    <property type="match status" value="1"/>
</dbReference>
<dbReference type="PANTHER" id="PTHR36179">
    <property type="entry name" value="LUD_DOM DOMAIN-CONTAINING PROTEIN"/>
    <property type="match status" value="1"/>
</dbReference>
<reference evidence="2" key="1">
    <citation type="submission" date="2007-10" db="EMBL/GenBank/DDBJ databases">
        <authorList>
            <person name="Fulton L."/>
            <person name="Clifton S."/>
            <person name="Fulton B."/>
            <person name="Xu J."/>
            <person name="Minx P."/>
            <person name="Pepin K.H."/>
            <person name="Johnson M."/>
            <person name="Thiruvilangam P."/>
            <person name="Bhonagiri V."/>
            <person name="Nash W.E."/>
            <person name="Mardis E.R."/>
            <person name="Wilson R.K."/>
        </authorList>
    </citation>
    <scope>NUCLEOTIDE SEQUENCE [LARGE SCALE GENOMIC DNA]</scope>
    <source>
        <strain evidence="2">DSM 17216</strain>
    </source>
</reference>
<dbReference type="HOGENOM" id="CLU_107893_1_0_10"/>
<dbReference type="PANTHER" id="PTHR36179:SF2">
    <property type="entry name" value="LUD DOMAIN-CONTAINING PROTEIN"/>
    <property type="match status" value="1"/>
</dbReference>
<dbReference type="Proteomes" id="UP000005819">
    <property type="component" value="Unassembled WGS sequence"/>
</dbReference>
<reference evidence="2" key="2">
    <citation type="submission" date="2013-09" db="EMBL/GenBank/DDBJ databases">
        <title>Draft genome sequence of Alistipes putredinis (DSM 17216).</title>
        <authorList>
            <person name="Sudarsanam P."/>
            <person name="Ley R."/>
            <person name="Guruge J."/>
            <person name="Turnbaugh P.J."/>
            <person name="Mahowald M."/>
            <person name="Liep D."/>
            <person name="Gordon J."/>
        </authorList>
    </citation>
    <scope>NUCLEOTIDE SEQUENCE</scope>
    <source>
        <strain evidence="2">DSM 17216</strain>
    </source>
</reference>
<feature type="domain" description="LUD" evidence="1">
    <location>
        <begin position="5"/>
        <end position="203"/>
    </location>
</feature>